<dbReference type="AlphaFoldDB" id="A0A482XKL7"/>
<reference evidence="1 2" key="1">
    <citation type="journal article" date="2017" name="Gigascience">
        <title>Genome sequence of the small brown planthopper, Laodelphax striatellus.</title>
        <authorList>
            <person name="Zhu J."/>
            <person name="Jiang F."/>
            <person name="Wang X."/>
            <person name="Yang P."/>
            <person name="Bao Y."/>
            <person name="Zhao W."/>
            <person name="Wang W."/>
            <person name="Lu H."/>
            <person name="Wang Q."/>
            <person name="Cui N."/>
            <person name="Li J."/>
            <person name="Chen X."/>
            <person name="Luo L."/>
            <person name="Yu J."/>
            <person name="Kang L."/>
            <person name="Cui F."/>
        </authorList>
    </citation>
    <scope>NUCLEOTIDE SEQUENCE [LARGE SCALE GENOMIC DNA]</scope>
    <source>
        <strain evidence="1">Lst14</strain>
    </source>
</reference>
<proteinExistence type="predicted"/>
<dbReference type="STRING" id="195883.A0A482XKL7"/>
<dbReference type="OrthoDB" id="7458733at2759"/>
<accession>A0A482XKL7</accession>
<dbReference type="EMBL" id="QKKF02007237">
    <property type="protein sequence ID" value="RZF45999.1"/>
    <property type="molecule type" value="Genomic_DNA"/>
</dbReference>
<evidence type="ECO:0000313" key="1">
    <source>
        <dbReference type="EMBL" id="RZF45999.1"/>
    </source>
</evidence>
<sequence>MAGRRRWGAGAANGRVDSKLLTQPKMTSSLGGAGRTRTRCRCPAGGGARPPSCACPLFYEAYRSSREPCLRHVFETYQPPITAAHHTCVGLGLELLRRLAALDRRFAGLSRHMYLVSCEEAVDHADRYVAAAEPDAWRTEKEHVLVAMRLEVAGRRGLMLLDPGYHVARVVTVMRDEMYPHTGWFTQSKEGDTRKDYNYAFAAAAAGGGGGKEAGDAAYVVWRVRDKRGAASPEKVSHSVVYVRRAFANPVEVAERRNLVYNFRSLLARNTKGQLIAGVYFAVDAAAAKQFTVFYQEHGVKQRHKLSFDLFECLDGKLDPAIARGVALCSDQLGLPASGLSELLCKLAHILNDASFVTQLLSINQAIILVSDDN</sequence>
<dbReference type="FunCoup" id="A0A482XKL7">
    <property type="interactions" value="7"/>
</dbReference>
<protein>
    <submittedName>
        <fullName evidence="1">Uncharacterized protein</fullName>
    </submittedName>
</protein>
<dbReference type="Proteomes" id="UP000291343">
    <property type="component" value="Unassembled WGS sequence"/>
</dbReference>
<gene>
    <name evidence="1" type="ORF">LSTR_LSTR013733</name>
</gene>
<organism evidence="1 2">
    <name type="scientific">Laodelphax striatellus</name>
    <name type="common">Small brown planthopper</name>
    <name type="synonym">Delphax striatella</name>
    <dbReference type="NCBI Taxonomy" id="195883"/>
    <lineage>
        <taxon>Eukaryota</taxon>
        <taxon>Metazoa</taxon>
        <taxon>Ecdysozoa</taxon>
        <taxon>Arthropoda</taxon>
        <taxon>Hexapoda</taxon>
        <taxon>Insecta</taxon>
        <taxon>Pterygota</taxon>
        <taxon>Neoptera</taxon>
        <taxon>Paraneoptera</taxon>
        <taxon>Hemiptera</taxon>
        <taxon>Auchenorrhyncha</taxon>
        <taxon>Fulgoroidea</taxon>
        <taxon>Delphacidae</taxon>
        <taxon>Criomorphinae</taxon>
        <taxon>Laodelphax</taxon>
    </lineage>
</organism>
<name>A0A482XKL7_LAOST</name>
<evidence type="ECO:0000313" key="2">
    <source>
        <dbReference type="Proteomes" id="UP000291343"/>
    </source>
</evidence>
<comment type="caution">
    <text evidence="1">The sequence shown here is derived from an EMBL/GenBank/DDBJ whole genome shotgun (WGS) entry which is preliminary data.</text>
</comment>
<keyword evidence="2" id="KW-1185">Reference proteome</keyword>
<dbReference type="InParanoid" id="A0A482XKL7"/>